<dbReference type="Proteomes" id="UP000029453">
    <property type="component" value="Unassembled WGS sequence"/>
</dbReference>
<comment type="caution">
    <text evidence="1">The sequence shown here is derived from an EMBL/GenBank/DDBJ whole genome shotgun (WGS) entry which is preliminary data.</text>
</comment>
<accession>M9M593</accession>
<proteinExistence type="predicted"/>
<protein>
    <submittedName>
        <fullName evidence="1">Transposase and inactivated derivative</fullName>
    </submittedName>
</protein>
<name>M9M593_PAEPP</name>
<dbReference type="AlphaFoldDB" id="M9M593"/>
<keyword evidence="2" id="KW-1185">Reference proteome</keyword>
<dbReference type="EMBL" id="BALG01000417">
    <property type="protein sequence ID" value="GAC44294.1"/>
    <property type="molecule type" value="Genomic_DNA"/>
</dbReference>
<organism evidence="1 2">
    <name type="scientific">Paenibacillus popilliae ATCC 14706</name>
    <dbReference type="NCBI Taxonomy" id="1212764"/>
    <lineage>
        <taxon>Bacteria</taxon>
        <taxon>Bacillati</taxon>
        <taxon>Bacillota</taxon>
        <taxon>Bacilli</taxon>
        <taxon>Bacillales</taxon>
        <taxon>Paenibacillaceae</taxon>
        <taxon>Paenibacillus</taxon>
    </lineage>
</organism>
<evidence type="ECO:0000313" key="2">
    <source>
        <dbReference type="Proteomes" id="UP000029453"/>
    </source>
</evidence>
<evidence type="ECO:0000313" key="1">
    <source>
        <dbReference type="EMBL" id="GAC44294.1"/>
    </source>
</evidence>
<reference evidence="1 2" key="1">
    <citation type="submission" date="2012-10" db="EMBL/GenBank/DDBJ databases">
        <title>Draft Genome Sequence of Paenibacillus popilliae ATCC 14706T.</title>
        <authorList>
            <person name="Iiyama K."/>
            <person name="Mori K."/>
            <person name="Mon H."/>
            <person name="Chieda Y."/>
            <person name="Lee J.M."/>
            <person name="Kusakabe T."/>
            <person name="Tashiro K."/>
            <person name="Asano S."/>
            <person name="Yasunaga-Aoki C."/>
            <person name="Shimizu S."/>
        </authorList>
    </citation>
    <scope>NUCLEOTIDE SEQUENCE [LARGE SCALE GENOMIC DNA]</scope>
    <source>
        <strain evidence="1 2">ATCC 14706</strain>
    </source>
</reference>
<sequence>MWTSLSSSDNLIMDMFNVALQLEEPWKLTHIEFDDQEQAWHLHLDFERGAAFACPRCSAECKAYDIENKHWRHQCSKPGRIHYRNGSFLK</sequence>
<gene>
    <name evidence="1" type="ORF">PPOP_3698</name>
</gene>